<dbReference type="EMBL" id="AFMF02000038">
    <property type="protein sequence ID" value="EMM93989.1"/>
    <property type="molecule type" value="Genomic_DNA"/>
</dbReference>
<reference evidence="1 2" key="1">
    <citation type="submission" date="2013-01" db="EMBL/GenBank/DDBJ databases">
        <authorList>
            <person name="Harkins D.M."/>
            <person name="Durkin A.S."/>
            <person name="Brinkac L.M."/>
            <person name="Haft D.H."/>
            <person name="Selengut J.D."/>
            <person name="Sanka R."/>
            <person name="DePew J."/>
            <person name="Purushe J."/>
            <person name="Tulsiani S.M."/>
            <person name="Graham G.C."/>
            <person name="Burns M.-A."/>
            <person name="Dohnt M.F."/>
            <person name="Smythe L.D."/>
            <person name="McKay D.B."/>
            <person name="Craig S.B."/>
            <person name="Vinetz J.M."/>
            <person name="Sutton G.G."/>
            <person name="Nierman W.C."/>
            <person name="Fouts D.E."/>
        </authorList>
    </citation>
    <scope>NUCLEOTIDE SEQUENCE [LARGE SCALE GENOMIC DNA]</scope>
    <source>
        <strain evidence="1 2">LT2156</strain>
    </source>
</reference>
<dbReference type="Proteomes" id="UP000012089">
    <property type="component" value="Unassembled WGS sequence"/>
</dbReference>
<comment type="caution">
    <text evidence="1">The sequence shown here is derived from an EMBL/GenBank/DDBJ whole genome shotgun (WGS) entry which is preliminary data.</text>
</comment>
<gene>
    <name evidence="1" type="ORF">LEP1GSC158_4990</name>
</gene>
<accession>M6HGJ7</accession>
<evidence type="ECO:0000313" key="1">
    <source>
        <dbReference type="EMBL" id="EMM93989.1"/>
    </source>
</evidence>
<dbReference type="AlphaFoldDB" id="M6HGJ7"/>
<protein>
    <submittedName>
        <fullName evidence="1">Uncharacterized protein</fullName>
    </submittedName>
</protein>
<name>M6HGJ7_LEPIR</name>
<proteinExistence type="predicted"/>
<evidence type="ECO:0000313" key="2">
    <source>
        <dbReference type="Proteomes" id="UP000012089"/>
    </source>
</evidence>
<organism evidence="1 2">
    <name type="scientific">Leptospira interrogans serovar Zanoni str. LT2156</name>
    <dbReference type="NCBI Taxonomy" id="1001601"/>
    <lineage>
        <taxon>Bacteria</taxon>
        <taxon>Pseudomonadati</taxon>
        <taxon>Spirochaetota</taxon>
        <taxon>Spirochaetia</taxon>
        <taxon>Leptospirales</taxon>
        <taxon>Leptospiraceae</taxon>
        <taxon>Leptospira</taxon>
    </lineage>
</organism>
<sequence>MERGKRVGKMNGPDSFKNRIEQTETLISFFPKVFFEVRI</sequence>